<feature type="region of interest" description="Disordered" evidence="1">
    <location>
        <begin position="163"/>
        <end position="192"/>
    </location>
</feature>
<dbReference type="InterPro" id="IPR042849">
    <property type="entry name" value="ARHGEF33"/>
</dbReference>
<organism evidence="3">
    <name type="scientific">Tetraodon nigroviridis</name>
    <name type="common">Spotted green pufferfish</name>
    <name type="synonym">Chelonodon nigroviridis</name>
    <dbReference type="NCBI Taxonomy" id="99883"/>
    <lineage>
        <taxon>Eukaryota</taxon>
        <taxon>Metazoa</taxon>
        <taxon>Chordata</taxon>
        <taxon>Craniata</taxon>
        <taxon>Vertebrata</taxon>
        <taxon>Euteleostomi</taxon>
        <taxon>Actinopterygii</taxon>
        <taxon>Neopterygii</taxon>
        <taxon>Teleostei</taxon>
        <taxon>Neoteleostei</taxon>
        <taxon>Acanthomorphata</taxon>
        <taxon>Eupercaria</taxon>
        <taxon>Tetraodontiformes</taxon>
        <taxon>Tetradontoidea</taxon>
        <taxon>Tetraodontidae</taxon>
        <taxon>Tetraodon</taxon>
    </lineage>
</organism>
<dbReference type="SMART" id="SM00325">
    <property type="entry name" value="RhoGEF"/>
    <property type="match status" value="1"/>
</dbReference>
<dbReference type="PANTHER" id="PTHR46944">
    <property type="entry name" value="RHO GUANINE NUCLEOTIDE EXCHANGE FACTOR 33"/>
    <property type="match status" value="1"/>
</dbReference>
<name>Q4SGF3_TETNG</name>
<feature type="region of interest" description="Disordered" evidence="1">
    <location>
        <begin position="488"/>
        <end position="509"/>
    </location>
</feature>
<reference evidence="3" key="2">
    <citation type="submission" date="2004-02" db="EMBL/GenBank/DDBJ databases">
        <authorList>
            <consortium name="Genoscope"/>
            <consortium name="Whitehead Institute Centre for Genome Research"/>
        </authorList>
    </citation>
    <scope>NUCLEOTIDE SEQUENCE</scope>
</reference>
<feature type="domain" description="DH" evidence="2">
    <location>
        <begin position="196"/>
        <end position="381"/>
    </location>
</feature>
<accession>Q4SGF3</accession>
<feature type="region of interest" description="Disordered" evidence="1">
    <location>
        <begin position="732"/>
        <end position="792"/>
    </location>
</feature>
<dbReference type="InterPro" id="IPR035899">
    <property type="entry name" value="DBL_dom_sf"/>
</dbReference>
<feature type="compositionally biased region" description="Basic and acidic residues" evidence="1">
    <location>
        <begin position="1"/>
        <end position="24"/>
    </location>
</feature>
<dbReference type="InterPro" id="IPR000219">
    <property type="entry name" value="DH_dom"/>
</dbReference>
<dbReference type="EMBL" id="CAAE01014597">
    <property type="protein sequence ID" value="CAG00279.1"/>
    <property type="molecule type" value="Genomic_DNA"/>
</dbReference>
<dbReference type="AlphaFoldDB" id="Q4SGF3"/>
<dbReference type="PROSITE" id="PS50010">
    <property type="entry name" value="DH_2"/>
    <property type="match status" value="1"/>
</dbReference>
<protein>
    <submittedName>
        <fullName evidence="3">(spotted green pufferfish) hypothetical protein</fullName>
    </submittedName>
</protein>
<dbReference type="SUPFAM" id="SSF48065">
    <property type="entry name" value="DBL homology domain (DH-domain)"/>
    <property type="match status" value="1"/>
</dbReference>
<sequence>MEKDTAETGDKMDGSLEDNEHADEPNLEITTLQGLVGELREGLHAALVELAELRQRDNGLEVKLQTHLTEVDDKIMGLKNSLNTFKEELNVALFHIKDVSSRQREVQKKIEQLQLEKDIISVQHRKCSAADVLMALGDGCHLGEPSQTDLGVIQHLFSIPSHAESTEQEDPRSCPSKFPSWGERGSSRDLDASSDKRQRVALELLESERVYVSHLSLLLKANISFNGSEAFTCKDKRPFPTCLRFLIQQHLELLHTLQERVLKCQWQGIVGDVFMRLTSKESDFLDFYVSYLREIPECLSVISMLASGSVPSSAFLECDILGDESRPSLHNLLLQPVQRIPDYLLLLQGLLKQTEAEHPDYYLLLVCIQQLRSFTAQYHHLLQHNQELLLYNHKEVKRSSIKQLLKTVDTNIGSAYHCSAPSTIDSVNQAKQSKQRLLEQIQSHRFQDWNQDLGPELHCHNKEWASQMPLFSPNLESRKLKHTGLGSIPESEASERSCQHQAPFRPENVRQVQPGSALADALEEFLLPPDPPELENLYEEDIGSYDVAMFDRCSSSSSDSSIDIAFVKCPKAPSASGTKSTTCDVFGNGRSQGNGSSRLPNRGCVSPDESIMMRRNQHRPLQASQRKSKMDNNVSVLDGGPVSDQLQRVGLGSHAKLERQGSKGSRGCPTPSRQVATPLGNRVDSEKQSDDLHGLLSIVSRGRRFASFNDCITSAGTLISWLVLHHTRTLGSNHGGRSQNGGLGQRRTITPLWQRGVASRTKEASGAPSRSCSKRSKDRAAHKADSPEKLQR</sequence>
<evidence type="ECO:0000256" key="1">
    <source>
        <dbReference type="SAM" id="MobiDB-lite"/>
    </source>
</evidence>
<dbReference type="PANTHER" id="PTHR46944:SF1">
    <property type="entry name" value="RHO GUANINE NUCLEOTIDE EXCHANGE FACTOR 33"/>
    <property type="match status" value="1"/>
</dbReference>
<feature type="compositionally biased region" description="Basic and acidic residues" evidence="1">
    <location>
        <begin position="778"/>
        <end position="792"/>
    </location>
</feature>
<dbReference type="Pfam" id="PF00621">
    <property type="entry name" value="RhoGEF"/>
    <property type="match status" value="1"/>
</dbReference>
<feature type="region of interest" description="Disordered" evidence="1">
    <location>
        <begin position="653"/>
        <end position="689"/>
    </location>
</feature>
<feature type="region of interest" description="Disordered" evidence="1">
    <location>
        <begin position="1"/>
        <end position="25"/>
    </location>
</feature>
<dbReference type="Gene3D" id="1.20.900.10">
    <property type="entry name" value="Dbl homology (DH) domain"/>
    <property type="match status" value="1"/>
</dbReference>
<dbReference type="GO" id="GO:0005085">
    <property type="term" value="F:guanyl-nucleotide exchange factor activity"/>
    <property type="evidence" value="ECO:0007669"/>
    <property type="project" value="InterPro"/>
</dbReference>
<gene>
    <name evidence="3" type="ORF">GSTENG00018667001</name>
</gene>
<proteinExistence type="predicted"/>
<dbReference type="OrthoDB" id="8828665at2759"/>
<reference evidence="3" key="1">
    <citation type="journal article" date="2004" name="Nature">
        <title>Genome duplication in the teleost fish Tetraodon nigroviridis reveals the early vertebrate proto-karyotype.</title>
        <authorList>
            <person name="Jaillon O."/>
            <person name="Aury J.-M."/>
            <person name="Brunet F."/>
            <person name="Petit J.-L."/>
            <person name="Stange-Thomann N."/>
            <person name="Mauceli E."/>
            <person name="Bouneau L."/>
            <person name="Fischer C."/>
            <person name="Ozouf-Costaz C."/>
            <person name="Bernot A."/>
            <person name="Nicaud S."/>
            <person name="Jaffe D."/>
            <person name="Fisher S."/>
            <person name="Lutfalla G."/>
            <person name="Dossat C."/>
            <person name="Segurens B."/>
            <person name="Dasilva C."/>
            <person name="Salanoubat M."/>
            <person name="Levy M."/>
            <person name="Boudet N."/>
            <person name="Castellano S."/>
            <person name="Anthouard V."/>
            <person name="Jubin C."/>
            <person name="Castelli V."/>
            <person name="Katinka M."/>
            <person name="Vacherie B."/>
            <person name="Biemont C."/>
            <person name="Skalli Z."/>
            <person name="Cattolico L."/>
            <person name="Poulain J."/>
            <person name="De Berardinis V."/>
            <person name="Cruaud C."/>
            <person name="Duprat S."/>
            <person name="Brottier P."/>
            <person name="Coutanceau J.-P."/>
            <person name="Gouzy J."/>
            <person name="Parra G."/>
            <person name="Lardier G."/>
            <person name="Chapple C."/>
            <person name="McKernan K.J."/>
            <person name="McEwan P."/>
            <person name="Bosak S."/>
            <person name="Kellis M."/>
            <person name="Volff J.-N."/>
            <person name="Guigo R."/>
            <person name="Zody M.C."/>
            <person name="Mesirov J."/>
            <person name="Lindblad-Toh K."/>
            <person name="Birren B."/>
            <person name="Nusbaum C."/>
            <person name="Kahn D."/>
            <person name="Robinson-Rechavi M."/>
            <person name="Laudet V."/>
            <person name="Schachter V."/>
            <person name="Quetier F."/>
            <person name="Saurin W."/>
            <person name="Scarpelli C."/>
            <person name="Wincker P."/>
            <person name="Lander E.S."/>
            <person name="Weissenbach J."/>
            <person name="Roest Crollius H."/>
        </authorList>
    </citation>
    <scope>NUCLEOTIDE SEQUENCE [LARGE SCALE GENOMIC DNA]</scope>
</reference>
<evidence type="ECO:0000313" key="3">
    <source>
        <dbReference type="EMBL" id="CAG00279.1"/>
    </source>
</evidence>
<evidence type="ECO:0000259" key="2">
    <source>
        <dbReference type="PROSITE" id="PS50010"/>
    </source>
</evidence>
<dbReference type="KEGG" id="tng:GSTEN00018667G001"/>
<comment type="caution">
    <text evidence="3">The sequence shown here is derived from an EMBL/GenBank/DDBJ whole genome shotgun (WGS) entry which is preliminary data.</text>
</comment>